<dbReference type="SUPFAM" id="SSF52047">
    <property type="entry name" value="RNI-like"/>
    <property type="match status" value="1"/>
</dbReference>
<gene>
    <name evidence="1" type="ORF">CCMP2556_LOCUS24316</name>
</gene>
<organism evidence="1 2">
    <name type="scientific">Durusdinium trenchii</name>
    <dbReference type="NCBI Taxonomy" id="1381693"/>
    <lineage>
        <taxon>Eukaryota</taxon>
        <taxon>Sar</taxon>
        <taxon>Alveolata</taxon>
        <taxon>Dinophyceae</taxon>
        <taxon>Suessiales</taxon>
        <taxon>Symbiodiniaceae</taxon>
        <taxon>Durusdinium</taxon>
    </lineage>
</organism>
<proteinExistence type="predicted"/>
<sequence>MLRHADVPTGLVGVKHIHLGGNLLTERGLKALVSVEGPVQTLKTLTLTSNQLGLEGKTLCESLWTLENLTELDLSCNSLGDSLTADLCKALSQGCPALQGLGLARCRLGSQSTTAAAGSALGHFVAQSSNLKVLDLAWNALHGEAAEALLEGVYENNKAADARHSGGLRRLSLAWNRLGSASNSGQATRSAKLLSSIFEDCTTLFHLDLSYNGFGAEDCALMAAGLAANHTLFGLHLVGNEAMVDDLGFIVPFKGGKVPPETLGDTTSSSVHRYLDLSGVLHSVPQKLQLSHPSEISSSAAEARRPATGMRLNPSLLIGDEHPSGALASCISGSSMPSASKDMLEVEDSWAMENCRVKAIGRSLEEEAEAQQFSAKCCWICENWCEYRLTFAQKTGKIEANSVHALTSLDGFSQPIQLKQLGNQWAASKMLPPSLAAVEVIFIVDGQPRISTSHPVRNLLAKKSLMLDPDIFGSSESVQGHKWWRRNL</sequence>
<dbReference type="InterPro" id="IPR001611">
    <property type="entry name" value="Leu-rich_rpt"/>
</dbReference>
<dbReference type="SMART" id="SM00368">
    <property type="entry name" value="LRR_RI"/>
    <property type="match status" value="4"/>
</dbReference>
<dbReference type="InterPro" id="IPR052394">
    <property type="entry name" value="LRR-containing"/>
</dbReference>
<protein>
    <submittedName>
        <fullName evidence="1">Uncharacterized protein</fullName>
    </submittedName>
</protein>
<accession>A0ABP0M5Q7</accession>
<name>A0ABP0M5Q7_9DINO</name>
<reference evidence="1 2" key="1">
    <citation type="submission" date="2024-02" db="EMBL/GenBank/DDBJ databases">
        <authorList>
            <person name="Chen Y."/>
            <person name="Shah S."/>
            <person name="Dougan E. K."/>
            <person name="Thang M."/>
            <person name="Chan C."/>
        </authorList>
    </citation>
    <scope>NUCLEOTIDE SEQUENCE [LARGE SCALE GENOMIC DNA]</scope>
</reference>
<dbReference type="Proteomes" id="UP001642484">
    <property type="component" value="Unassembled WGS sequence"/>
</dbReference>
<evidence type="ECO:0000313" key="2">
    <source>
        <dbReference type="Proteomes" id="UP001642484"/>
    </source>
</evidence>
<dbReference type="Pfam" id="PF13516">
    <property type="entry name" value="LRR_6"/>
    <property type="match status" value="3"/>
</dbReference>
<comment type="caution">
    <text evidence="1">The sequence shown here is derived from an EMBL/GenBank/DDBJ whole genome shotgun (WGS) entry which is preliminary data.</text>
</comment>
<evidence type="ECO:0000313" key="1">
    <source>
        <dbReference type="EMBL" id="CAK9046846.1"/>
    </source>
</evidence>
<keyword evidence="2" id="KW-1185">Reference proteome</keyword>
<dbReference type="InterPro" id="IPR032675">
    <property type="entry name" value="LRR_dom_sf"/>
</dbReference>
<dbReference type="PANTHER" id="PTHR24114">
    <property type="entry name" value="LEUCINE RICH REPEAT FAMILY PROTEIN"/>
    <property type="match status" value="1"/>
</dbReference>
<dbReference type="Gene3D" id="3.80.10.10">
    <property type="entry name" value="Ribonuclease Inhibitor"/>
    <property type="match status" value="1"/>
</dbReference>
<dbReference type="PANTHER" id="PTHR24114:SF2">
    <property type="entry name" value="F-BOX DOMAIN-CONTAINING PROTEIN-RELATED"/>
    <property type="match status" value="1"/>
</dbReference>
<dbReference type="EMBL" id="CAXAMN010015891">
    <property type="protein sequence ID" value="CAK9046846.1"/>
    <property type="molecule type" value="Genomic_DNA"/>
</dbReference>